<dbReference type="InterPro" id="IPR000306">
    <property type="entry name" value="Znf_FYVE"/>
</dbReference>
<evidence type="ECO:0000313" key="8">
    <source>
        <dbReference type="EMBL" id="EDQ86205.1"/>
    </source>
</evidence>
<feature type="compositionally biased region" description="Polar residues" evidence="5">
    <location>
        <begin position="190"/>
        <end position="206"/>
    </location>
</feature>
<evidence type="ECO:0000256" key="4">
    <source>
        <dbReference type="PROSITE-ProRule" id="PRU00091"/>
    </source>
</evidence>
<keyword evidence="1" id="KW-0479">Metal-binding</keyword>
<feature type="region of interest" description="Disordered" evidence="5">
    <location>
        <begin position="87"/>
        <end position="157"/>
    </location>
</feature>
<gene>
    <name evidence="8" type="ORF">MONBRDRAFT_28418</name>
</gene>
<dbReference type="InterPro" id="IPR013083">
    <property type="entry name" value="Znf_RING/FYVE/PHD"/>
</dbReference>
<dbReference type="EMBL" id="CH991567">
    <property type="protein sequence ID" value="EDQ86205.1"/>
    <property type="molecule type" value="Genomic_DNA"/>
</dbReference>
<dbReference type="SUPFAM" id="SSF57903">
    <property type="entry name" value="FYVE/PHD zinc finger"/>
    <property type="match status" value="1"/>
</dbReference>
<keyword evidence="9" id="KW-1185">Reference proteome</keyword>
<dbReference type="PROSITE" id="PS50178">
    <property type="entry name" value="ZF_FYVE"/>
    <property type="match status" value="1"/>
</dbReference>
<feature type="domain" description="PH" evidence="6">
    <location>
        <begin position="1"/>
        <end position="75"/>
    </location>
</feature>
<evidence type="ECO:0000256" key="1">
    <source>
        <dbReference type="ARBA" id="ARBA00022723"/>
    </source>
</evidence>
<sequence length="461" mass="50672">MARPKTRERPAPAQQGSGADLSNVTIQPPKETLVVTNQDHCIGVVENDSKTVTYMCASDAGEAREWMRAIQTVARKDRARISELLSGASAAAQAPSRDGGHNNTSRRSQLAAEEEDWPTPLAPDAPTSHASRSANMPRAAASHRPGPRLSSSSGDVMHGASQVDVTVVRKDLMRDFVAIRRRRVATGRSTTDSLALSQTSNTSSGVSEVEQNRLRTRLAKLAFTSRQGYKSEEAFEQDMVPWRESDSCVHCNTPFGSKYTSWMSGSGRHHCRLCGRCVCLKETCANRLFYDEMVTAAKLEKRPPAFKPKQNVLVCVSCENAILKSGRVLDSSASLQVQGVSDLQRIYQDVVRRKTQVARHLDEMKVATDKIMNGYTSGYQLQSVREGASAVTALCQEIRRMGDRIARLQVKDTSAQRLRFQKSVAFGVAEWTKEQSQIAANLLTQAEQPESAGGVSSKDRR</sequence>
<evidence type="ECO:0000259" key="6">
    <source>
        <dbReference type="PROSITE" id="PS50003"/>
    </source>
</evidence>
<feature type="region of interest" description="Disordered" evidence="5">
    <location>
        <begin position="1"/>
        <end position="25"/>
    </location>
</feature>
<dbReference type="InterPro" id="IPR001849">
    <property type="entry name" value="PH_domain"/>
</dbReference>
<dbReference type="OMA" id="LKETCAN"/>
<dbReference type="InterPro" id="IPR011011">
    <property type="entry name" value="Znf_FYVE_PHD"/>
</dbReference>
<dbReference type="SMART" id="SM00064">
    <property type="entry name" value="FYVE"/>
    <property type="match status" value="1"/>
</dbReference>
<dbReference type="KEGG" id="mbr:MONBRDRAFT_28418"/>
<dbReference type="Gene3D" id="3.30.40.10">
    <property type="entry name" value="Zinc/RING finger domain, C3HC4 (zinc finger)"/>
    <property type="match status" value="1"/>
</dbReference>
<name>A9V843_MONBE</name>
<dbReference type="Pfam" id="PF01363">
    <property type="entry name" value="FYVE"/>
    <property type="match status" value="1"/>
</dbReference>
<dbReference type="GO" id="GO:0008270">
    <property type="term" value="F:zinc ion binding"/>
    <property type="evidence" value="ECO:0007669"/>
    <property type="project" value="UniProtKB-KW"/>
</dbReference>
<evidence type="ECO:0008006" key="10">
    <source>
        <dbReference type="Google" id="ProtNLM"/>
    </source>
</evidence>
<organism evidence="8 9">
    <name type="scientific">Monosiga brevicollis</name>
    <name type="common">Choanoflagellate</name>
    <dbReference type="NCBI Taxonomy" id="81824"/>
    <lineage>
        <taxon>Eukaryota</taxon>
        <taxon>Choanoflagellata</taxon>
        <taxon>Craspedida</taxon>
        <taxon>Salpingoecidae</taxon>
        <taxon>Monosiga</taxon>
    </lineage>
</organism>
<evidence type="ECO:0000259" key="7">
    <source>
        <dbReference type="PROSITE" id="PS50178"/>
    </source>
</evidence>
<dbReference type="PROSITE" id="PS50003">
    <property type="entry name" value="PH_DOMAIN"/>
    <property type="match status" value="1"/>
</dbReference>
<feature type="region of interest" description="Disordered" evidence="5">
    <location>
        <begin position="190"/>
        <end position="211"/>
    </location>
</feature>
<keyword evidence="3" id="KW-0862">Zinc</keyword>
<feature type="compositionally biased region" description="Basic and acidic residues" evidence="5">
    <location>
        <begin position="1"/>
        <end position="10"/>
    </location>
</feature>
<proteinExistence type="predicted"/>
<dbReference type="Proteomes" id="UP000001357">
    <property type="component" value="Unassembled WGS sequence"/>
</dbReference>
<dbReference type="SUPFAM" id="SSF50729">
    <property type="entry name" value="PH domain-like"/>
    <property type="match status" value="1"/>
</dbReference>
<dbReference type="RefSeq" id="XP_001748875.1">
    <property type="nucleotide sequence ID" value="XM_001748823.1"/>
</dbReference>
<dbReference type="InterPro" id="IPR017455">
    <property type="entry name" value="Znf_FYVE-rel"/>
</dbReference>
<feature type="compositionally biased region" description="Polar residues" evidence="5">
    <location>
        <begin position="14"/>
        <end position="25"/>
    </location>
</feature>
<dbReference type="Gene3D" id="2.30.29.30">
    <property type="entry name" value="Pleckstrin-homology domain (PH domain)/Phosphotyrosine-binding domain (PTB)"/>
    <property type="match status" value="1"/>
</dbReference>
<protein>
    <recommendedName>
        <fullName evidence="10">FYVE-type domain-containing protein</fullName>
    </recommendedName>
</protein>
<reference evidence="8 9" key="1">
    <citation type="journal article" date="2008" name="Nature">
        <title>The genome of the choanoflagellate Monosiga brevicollis and the origin of metazoans.</title>
        <authorList>
            <consortium name="JGI Sequencing"/>
            <person name="King N."/>
            <person name="Westbrook M.J."/>
            <person name="Young S.L."/>
            <person name="Kuo A."/>
            <person name="Abedin M."/>
            <person name="Chapman J."/>
            <person name="Fairclough S."/>
            <person name="Hellsten U."/>
            <person name="Isogai Y."/>
            <person name="Letunic I."/>
            <person name="Marr M."/>
            <person name="Pincus D."/>
            <person name="Putnam N."/>
            <person name="Rokas A."/>
            <person name="Wright K.J."/>
            <person name="Zuzow R."/>
            <person name="Dirks W."/>
            <person name="Good M."/>
            <person name="Goodstein D."/>
            <person name="Lemons D."/>
            <person name="Li W."/>
            <person name="Lyons J.B."/>
            <person name="Morris A."/>
            <person name="Nichols S."/>
            <person name="Richter D.J."/>
            <person name="Salamov A."/>
            <person name="Bork P."/>
            <person name="Lim W.A."/>
            <person name="Manning G."/>
            <person name="Miller W.T."/>
            <person name="McGinnis W."/>
            <person name="Shapiro H."/>
            <person name="Tjian R."/>
            <person name="Grigoriev I.V."/>
            <person name="Rokhsar D."/>
        </authorList>
    </citation>
    <scope>NUCLEOTIDE SEQUENCE [LARGE SCALE GENOMIC DNA]</scope>
    <source>
        <strain evidence="9">MX1 / ATCC 50154</strain>
    </source>
</reference>
<accession>A9V843</accession>
<keyword evidence="2 4" id="KW-0863">Zinc-finger</keyword>
<dbReference type="InParanoid" id="A9V843"/>
<dbReference type="InterPro" id="IPR011993">
    <property type="entry name" value="PH-like_dom_sf"/>
</dbReference>
<evidence type="ECO:0000313" key="9">
    <source>
        <dbReference type="Proteomes" id="UP000001357"/>
    </source>
</evidence>
<dbReference type="AlphaFoldDB" id="A9V843"/>
<evidence type="ECO:0000256" key="3">
    <source>
        <dbReference type="ARBA" id="ARBA00022833"/>
    </source>
</evidence>
<evidence type="ECO:0000256" key="2">
    <source>
        <dbReference type="ARBA" id="ARBA00022771"/>
    </source>
</evidence>
<dbReference type="GeneID" id="5894165"/>
<evidence type="ECO:0000256" key="5">
    <source>
        <dbReference type="SAM" id="MobiDB-lite"/>
    </source>
</evidence>
<feature type="domain" description="FYVE-type" evidence="7">
    <location>
        <begin position="242"/>
        <end position="323"/>
    </location>
</feature>